<accession>A0A382VEF7</accession>
<dbReference type="Pfam" id="PF07883">
    <property type="entry name" value="Cupin_2"/>
    <property type="match status" value="1"/>
</dbReference>
<dbReference type="InterPro" id="IPR014710">
    <property type="entry name" value="RmlC-like_jellyroll"/>
</dbReference>
<gene>
    <name evidence="2" type="ORF">METZ01_LOCUS397624</name>
</gene>
<dbReference type="Gene3D" id="2.60.120.10">
    <property type="entry name" value="Jelly Rolls"/>
    <property type="match status" value="1"/>
</dbReference>
<dbReference type="PANTHER" id="PTHR40112:SF1">
    <property type="entry name" value="H2HPP ISOMERASE"/>
    <property type="match status" value="1"/>
</dbReference>
<organism evidence="2">
    <name type="scientific">marine metagenome</name>
    <dbReference type="NCBI Taxonomy" id="408172"/>
    <lineage>
        <taxon>unclassified sequences</taxon>
        <taxon>metagenomes</taxon>
        <taxon>ecological metagenomes</taxon>
    </lineage>
</organism>
<dbReference type="InterPro" id="IPR013096">
    <property type="entry name" value="Cupin_2"/>
</dbReference>
<dbReference type="AlphaFoldDB" id="A0A382VEF7"/>
<evidence type="ECO:0000259" key="1">
    <source>
        <dbReference type="Pfam" id="PF07883"/>
    </source>
</evidence>
<proteinExistence type="predicted"/>
<name>A0A382VEF7_9ZZZZ</name>
<evidence type="ECO:0000313" key="2">
    <source>
        <dbReference type="EMBL" id="SVD44770.1"/>
    </source>
</evidence>
<dbReference type="EMBL" id="UINC01151261">
    <property type="protein sequence ID" value="SVD44770.1"/>
    <property type="molecule type" value="Genomic_DNA"/>
</dbReference>
<dbReference type="PANTHER" id="PTHR40112">
    <property type="entry name" value="H2HPP ISOMERASE"/>
    <property type="match status" value="1"/>
</dbReference>
<dbReference type="SUPFAM" id="SSF51182">
    <property type="entry name" value="RmlC-like cupins"/>
    <property type="match status" value="1"/>
</dbReference>
<reference evidence="2" key="1">
    <citation type="submission" date="2018-05" db="EMBL/GenBank/DDBJ databases">
        <authorList>
            <person name="Lanie J.A."/>
            <person name="Ng W.-L."/>
            <person name="Kazmierczak K.M."/>
            <person name="Andrzejewski T.M."/>
            <person name="Davidsen T.M."/>
            <person name="Wayne K.J."/>
            <person name="Tettelin H."/>
            <person name="Glass J.I."/>
            <person name="Rusch D."/>
            <person name="Podicherti R."/>
            <person name="Tsui H.-C.T."/>
            <person name="Winkler M.E."/>
        </authorList>
    </citation>
    <scope>NUCLEOTIDE SEQUENCE</scope>
</reference>
<sequence length="122" mass="13107">MPIQAKNSEVSARSIKVVEGKETHGDIRMKLMMSGDQMNMLEIKYAPGAGAPLHIHQHETVCYVVEGKVRITVGEEVFELGAGDSCIHPAGIPHGIEGVEQATVLEIKSPAQAIEQFLGTTS</sequence>
<dbReference type="InterPro" id="IPR011051">
    <property type="entry name" value="RmlC_Cupin_sf"/>
</dbReference>
<dbReference type="InterPro" id="IPR052535">
    <property type="entry name" value="Bacilysin_H2HPP_isomerase"/>
</dbReference>
<feature type="domain" description="Cupin type-2" evidence="1">
    <location>
        <begin position="43"/>
        <end position="106"/>
    </location>
</feature>
<protein>
    <recommendedName>
        <fullName evidence="1">Cupin type-2 domain-containing protein</fullName>
    </recommendedName>
</protein>